<reference evidence="2 3" key="1">
    <citation type="submission" date="2023-01" db="EMBL/GenBank/DDBJ databases">
        <title>Analysis of 21 Apiospora genomes using comparative genomics revels a genus with tremendous synthesis potential of carbohydrate active enzymes and secondary metabolites.</title>
        <authorList>
            <person name="Sorensen T."/>
        </authorList>
    </citation>
    <scope>NUCLEOTIDE SEQUENCE [LARGE SCALE GENOMIC DNA]</scope>
    <source>
        <strain evidence="2 3">CBS 20057</strain>
    </source>
</reference>
<dbReference type="InterPro" id="IPR011009">
    <property type="entry name" value="Kinase-like_dom_sf"/>
</dbReference>
<dbReference type="Gene3D" id="3.90.1200.10">
    <property type="match status" value="1"/>
</dbReference>
<dbReference type="Pfam" id="PF01636">
    <property type="entry name" value="APH"/>
    <property type="match status" value="1"/>
</dbReference>
<protein>
    <recommendedName>
        <fullName evidence="1">Aminoglycoside phosphotransferase domain-containing protein</fullName>
    </recommendedName>
</protein>
<dbReference type="SUPFAM" id="SSF56112">
    <property type="entry name" value="Protein kinase-like (PK-like)"/>
    <property type="match status" value="1"/>
</dbReference>
<evidence type="ECO:0000313" key="2">
    <source>
        <dbReference type="EMBL" id="KAK8018922.1"/>
    </source>
</evidence>
<proteinExistence type="predicted"/>
<name>A0ABR1RVS5_9PEZI</name>
<dbReference type="EMBL" id="JAQQWI010000010">
    <property type="protein sequence ID" value="KAK8018922.1"/>
    <property type="molecule type" value="Genomic_DNA"/>
</dbReference>
<evidence type="ECO:0000313" key="3">
    <source>
        <dbReference type="Proteomes" id="UP001396898"/>
    </source>
</evidence>
<evidence type="ECO:0000259" key="1">
    <source>
        <dbReference type="Pfam" id="PF01636"/>
    </source>
</evidence>
<sequence>MSVEITQETPAHPRDWSGGIDRYLEQHQIVCRKVTPLSGGLSGWVWRLDGYDDDDGSHGRGAGEPVILKCADGMAKLAPVPLAAERLQLETKALRSPAVAEASRQVPSVGVPRVLKETRRGDPAAVGARLGSWLARLHLAGRRADRDDGWAPHNDGVATFTAPGGLEEQAVRAAIGKAGRGETQIRRAVDVLRRPPPVPTLTPWDFRPMNTLVRVREEQQPVPEELTIVDWEFSHFGDPVYDVRLWAAEAMVLEAQCGKGDGGGEEEDDDRERGGVLLSSFLRAYRIGTGDAIVDDTFVCKVAVAMGAFLLLFMPAPFWDCVEADREPWVKVALDYVNAGAEGDMAWLRQSRLGPLLMKP</sequence>
<dbReference type="Proteomes" id="UP001396898">
    <property type="component" value="Unassembled WGS sequence"/>
</dbReference>
<dbReference type="InterPro" id="IPR002575">
    <property type="entry name" value="Aminoglycoside_PTrfase"/>
</dbReference>
<keyword evidence="3" id="KW-1185">Reference proteome</keyword>
<comment type="caution">
    <text evidence="2">The sequence shown here is derived from an EMBL/GenBank/DDBJ whole genome shotgun (WGS) entry which is preliminary data.</text>
</comment>
<accession>A0ABR1RVS5</accession>
<gene>
    <name evidence="2" type="ORF">PG991_008112</name>
</gene>
<feature type="domain" description="Aminoglycoside phosphotransferase" evidence="1">
    <location>
        <begin position="118"/>
        <end position="243"/>
    </location>
</feature>
<organism evidence="2 3">
    <name type="scientific">Apiospora marii</name>
    <dbReference type="NCBI Taxonomy" id="335849"/>
    <lineage>
        <taxon>Eukaryota</taxon>
        <taxon>Fungi</taxon>
        <taxon>Dikarya</taxon>
        <taxon>Ascomycota</taxon>
        <taxon>Pezizomycotina</taxon>
        <taxon>Sordariomycetes</taxon>
        <taxon>Xylariomycetidae</taxon>
        <taxon>Amphisphaeriales</taxon>
        <taxon>Apiosporaceae</taxon>
        <taxon>Apiospora</taxon>
    </lineage>
</organism>